<dbReference type="AlphaFoldDB" id="A0A0D2KPT1"/>
<evidence type="ECO:0000256" key="4">
    <source>
        <dbReference type="ARBA" id="ARBA00022771"/>
    </source>
</evidence>
<dbReference type="OrthoDB" id="1405595at2759"/>
<evidence type="ECO:0000256" key="5">
    <source>
        <dbReference type="ARBA" id="ARBA00022833"/>
    </source>
</evidence>
<dbReference type="VEuPathDB" id="FungiDB:Z520_05204"/>
<keyword evidence="2" id="KW-0479">Metal-binding</keyword>
<keyword evidence="10" id="KW-1185">Reference proteome</keyword>
<accession>A0A0D2KPT1</accession>
<dbReference type="Proteomes" id="UP000053411">
    <property type="component" value="Unassembled WGS sequence"/>
</dbReference>
<dbReference type="CDD" id="cd12148">
    <property type="entry name" value="fungal_TF_MHR"/>
    <property type="match status" value="1"/>
</dbReference>
<dbReference type="STRING" id="1442371.A0A0D2KPT1"/>
<gene>
    <name evidence="9" type="ORF">Z520_05204</name>
</gene>
<evidence type="ECO:0000256" key="3">
    <source>
        <dbReference type="ARBA" id="ARBA00022737"/>
    </source>
</evidence>
<evidence type="ECO:0000256" key="2">
    <source>
        <dbReference type="ARBA" id="ARBA00022723"/>
    </source>
</evidence>
<keyword evidence="6" id="KW-0539">Nucleus</keyword>
<dbReference type="PANTHER" id="PTHR40626">
    <property type="entry name" value="MIP31509P"/>
    <property type="match status" value="1"/>
</dbReference>
<keyword evidence="3" id="KW-0677">Repeat</keyword>
<dbReference type="RefSeq" id="XP_016632866.1">
    <property type="nucleotide sequence ID" value="XM_016775707.1"/>
</dbReference>
<evidence type="ECO:0000313" key="10">
    <source>
        <dbReference type="Proteomes" id="UP000053411"/>
    </source>
</evidence>
<evidence type="ECO:0000259" key="8">
    <source>
        <dbReference type="Pfam" id="PF04082"/>
    </source>
</evidence>
<dbReference type="Pfam" id="PF04082">
    <property type="entry name" value="Fungal_trans"/>
    <property type="match status" value="1"/>
</dbReference>
<organism evidence="9 10">
    <name type="scientific">Fonsecaea multimorphosa CBS 102226</name>
    <dbReference type="NCBI Taxonomy" id="1442371"/>
    <lineage>
        <taxon>Eukaryota</taxon>
        <taxon>Fungi</taxon>
        <taxon>Dikarya</taxon>
        <taxon>Ascomycota</taxon>
        <taxon>Pezizomycotina</taxon>
        <taxon>Eurotiomycetes</taxon>
        <taxon>Chaetothyriomycetidae</taxon>
        <taxon>Chaetothyriales</taxon>
        <taxon>Herpotrichiellaceae</taxon>
        <taxon>Fonsecaea</taxon>
    </lineage>
</organism>
<evidence type="ECO:0000313" key="9">
    <source>
        <dbReference type="EMBL" id="KIX98743.1"/>
    </source>
</evidence>
<dbReference type="GO" id="GO:0000978">
    <property type="term" value="F:RNA polymerase II cis-regulatory region sequence-specific DNA binding"/>
    <property type="evidence" value="ECO:0007669"/>
    <property type="project" value="InterPro"/>
</dbReference>
<feature type="domain" description="Xylanolytic transcriptional activator regulatory" evidence="8">
    <location>
        <begin position="198"/>
        <end position="485"/>
    </location>
</feature>
<dbReference type="GO" id="GO:0000785">
    <property type="term" value="C:chromatin"/>
    <property type="evidence" value="ECO:0007669"/>
    <property type="project" value="TreeGrafter"/>
</dbReference>
<comment type="subcellular location">
    <subcellularLocation>
        <location evidence="1">Nucleus</location>
    </subcellularLocation>
</comment>
<dbReference type="InterPro" id="IPR007219">
    <property type="entry name" value="XnlR_reg_dom"/>
</dbReference>
<feature type="region of interest" description="Disordered" evidence="7">
    <location>
        <begin position="136"/>
        <end position="155"/>
    </location>
</feature>
<dbReference type="EMBL" id="KN848070">
    <property type="protein sequence ID" value="KIX98743.1"/>
    <property type="molecule type" value="Genomic_DNA"/>
</dbReference>
<keyword evidence="5" id="KW-0862">Zinc</keyword>
<reference evidence="9 10" key="1">
    <citation type="submission" date="2015-01" db="EMBL/GenBank/DDBJ databases">
        <title>The Genome Sequence of Fonsecaea multimorphosa CBS 102226.</title>
        <authorList>
            <consortium name="The Broad Institute Genomics Platform"/>
            <person name="Cuomo C."/>
            <person name="de Hoog S."/>
            <person name="Gorbushina A."/>
            <person name="Stielow B."/>
            <person name="Teixiera M."/>
            <person name="Abouelleil A."/>
            <person name="Chapman S.B."/>
            <person name="Priest M."/>
            <person name="Young S.K."/>
            <person name="Wortman J."/>
            <person name="Nusbaum C."/>
            <person name="Birren B."/>
        </authorList>
    </citation>
    <scope>NUCLEOTIDE SEQUENCE [LARGE SCALE GENOMIC DNA]</scope>
    <source>
        <strain evidence="9 10">CBS 102226</strain>
    </source>
</reference>
<proteinExistence type="predicted"/>
<evidence type="ECO:0000256" key="7">
    <source>
        <dbReference type="SAM" id="MobiDB-lite"/>
    </source>
</evidence>
<dbReference type="GO" id="GO:0005634">
    <property type="term" value="C:nucleus"/>
    <property type="evidence" value="ECO:0007669"/>
    <property type="project" value="UniProtKB-SubCell"/>
</dbReference>
<dbReference type="PANTHER" id="PTHR40626:SF18">
    <property type="entry name" value="NICOTINATE CATABOLISM CLUSTER-SPECIFIC TRANSCRIPTION FACTOR"/>
    <property type="match status" value="1"/>
</dbReference>
<evidence type="ECO:0000256" key="6">
    <source>
        <dbReference type="ARBA" id="ARBA00023242"/>
    </source>
</evidence>
<dbReference type="GO" id="GO:0006351">
    <property type="term" value="P:DNA-templated transcription"/>
    <property type="evidence" value="ECO:0007669"/>
    <property type="project" value="InterPro"/>
</dbReference>
<protein>
    <recommendedName>
        <fullName evidence="8">Xylanolytic transcriptional activator regulatory domain-containing protein</fullName>
    </recommendedName>
</protein>
<dbReference type="GO" id="GO:0008270">
    <property type="term" value="F:zinc ion binding"/>
    <property type="evidence" value="ECO:0007669"/>
    <property type="project" value="UniProtKB-KW"/>
</dbReference>
<dbReference type="GeneID" id="27710950"/>
<dbReference type="GO" id="GO:0000981">
    <property type="term" value="F:DNA-binding transcription factor activity, RNA polymerase II-specific"/>
    <property type="evidence" value="ECO:0007669"/>
    <property type="project" value="InterPro"/>
</dbReference>
<keyword evidence="4" id="KW-0863">Zinc-finger</keyword>
<sequence length="700" mass="78473">MSLIANSFNLMPFSTSVDWLLDETIPGAFDEWMQNSMPMPDGEGHTIPVQAPSMTDDSSSTTYPQFNNDPIISYASTLSKPGASSLQSVNAEIARPLLNDYDPALLKDYFFPGQCTNGTLPLSFHGDDRDSILRQGEVPVGARPKSVPPRKKLPELDEGSRSRILKLIDETQPTTVDNMVITTSSNLLSAASLQRYSNLFFTKFNVSYPLIHLPTFDPSLTDALLLIAILSIGATYDGKDSHQMAIDIHNVLRPRIIQHPSFNEQPELWLLQTILLVDCLGTSRADHKQHAMSNMFHGLLINLLRRADCQNIRTPPISSSCSGNQLEHQWKQAMHLEQRKRLALLCFCWDTQHAVLFSQASCLSAIELRLSLPCDLETWEAETAETWLNSARKSSTNLLFLPVLRAYLHPDTHARPRQLDTFARYVLLHGLMSISSDLKRRAQTSLGRSSMTLFTGWELTSLCSGIDNQDGSPQGRIRRAYDKWKADFEMYCLDLKLSNRYDAKAFTPLKTAILALYRAAHIALNVEVLDLQILAGAENILGKPVKPHDYESSRKIIHGWLASPRTRITVSRTAENACRIVRDAISDLEENDLTDLFHYPWCLYLACLSIWVLHSGGGVDARPQVKEPAGQPKDIDHKNEMIALIGGMLSCESMEDWNHTAGAYRTQGLMCFMAKKLGTVRWAAMREGTKVLERLGRHPS</sequence>
<name>A0A0D2KPT1_9EURO</name>
<dbReference type="InterPro" id="IPR051059">
    <property type="entry name" value="VerF-like"/>
</dbReference>
<evidence type="ECO:0000256" key="1">
    <source>
        <dbReference type="ARBA" id="ARBA00004123"/>
    </source>
</evidence>